<dbReference type="GO" id="GO:1990904">
    <property type="term" value="C:ribonucleoprotein complex"/>
    <property type="evidence" value="ECO:0007669"/>
    <property type="project" value="UniProtKB-KW"/>
</dbReference>
<proteinExistence type="inferred from homology"/>
<reference evidence="7" key="1">
    <citation type="submission" date="2021-02" db="EMBL/GenBank/DDBJ databases">
        <title>First Annotated Genome of the Yellow-green Alga Tribonema minus.</title>
        <authorList>
            <person name="Mahan K.M."/>
        </authorList>
    </citation>
    <scope>NUCLEOTIDE SEQUENCE</scope>
    <source>
        <strain evidence="7">UTEX B ZZ1240</strain>
    </source>
</reference>
<comment type="subcellular location">
    <subcellularLocation>
        <location evidence="1">Plastid</location>
        <location evidence="1">Chloroplast</location>
    </subcellularLocation>
</comment>
<keyword evidence="3" id="KW-0150">Chloroplast</keyword>
<accession>A0A835ZEU5</accession>
<dbReference type="GO" id="GO:0006412">
    <property type="term" value="P:translation"/>
    <property type="evidence" value="ECO:0007669"/>
    <property type="project" value="InterPro"/>
</dbReference>
<keyword evidence="8" id="KW-1185">Reference proteome</keyword>
<keyword evidence="5 7" id="KW-0689">Ribosomal protein</keyword>
<dbReference type="Proteomes" id="UP000664859">
    <property type="component" value="Unassembled WGS sequence"/>
</dbReference>
<sequence>MPHSYGYRGRTRQMFARGFRKSGYTPLSTYMTNYKLGDYVDIKVNPSIHKGMPFKHYHGRTGVIYNVTKRAVGVRVNKQVNGRILKKAITVRVEHIRPSKCRDELKRRVKENEAIKAAARAGAERQNLKRQPKQPKGAYTLVTNGAKPETIQALPFVDLV</sequence>
<dbReference type="EMBL" id="JAFCMP010000006">
    <property type="protein sequence ID" value="KAG5192405.1"/>
    <property type="molecule type" value="Genomic_DNA"/>
</dbReference>
<evidence type="ECO:0000256" key="4">
    <source>
        <dbReference type="ARBA" id="ARBA00022640"/>
    </source>
</evidence>
<dbReference type="PROSITE" id="PS01171">
    <property type="entry name" value="RIBOSOMAL_L21E"/>
    <property type="match status" value="1"/>
</dbReference>
<dbReference type="GO" id="GO:0003735">
    <property type="term" value="F:structural constituent of ribosome"/>
    <property type="evidence" value="ECO:0007669"/>
    <property type="project" value="InterPro"/>
</dbReference>
<dbReference type="Gene3D" id="2.30.30.70">
    <property type="entry name" value="Ribosomal protein L21"/>
    <property type="match status" value="1"/>
</dbReference>
<name>A0A835ZEU5_9STRA</name>
<gene>
    <name evidence="7" type="ORF">JKP88DRAFT_191075</name>
</gene>
<evidence type="ECO:0000256" key="3">
    <source>
        <dbReference type="ARBA" id="ARBA00022528"/>
    </source>
</evidence>
<organism evidence="7 8">
    <name type="scientific">Tribonema minus</name>
    <dbReference type="NCBI Taxonomy" id="303371"/>
    <lineage>
        <taxon>Eukaryota</taxon>
        <taxon>Sar</taxon>
        <taxon>Stramenopiles</taxon>
        <taxon>Ochrophyta</taxon>
        <taxon>PX clade</taxon>
        <taxon>Xanthophyceae</taxon>
        <taxon>Tribonematales</taxon>
        <taxon>Tribonemataceae</taxon>
        <taxon>Tribonema</taxon>
    </lineage>
</organism>
<keyword evidence="6" id="KW-0687">Ribonucleoprotein</keyword>
<dbReference type="InterPro" id="IPR018259">
    <property type="entry name" value="Ribosomal_eL21_CS"/>
</dbReference>
<dbReference type="PANTHER" id="PTHR20981">
    <property type="entry name" value="60S RIBOSOMAL PROTEIN L21"/>
    <property type="match status" value="1"/>
</dbReference>
<evidence type="ECO:0000256" key="6">
    <source>
        <dbReference type="ARBA" id="ARBA00023274"/>
    </source>
</evidence>
<dbReference type="GO" id="GO:0009507">
    <property type="term" value="C:chloroplast"/>
    <property type="evidence" value="ECO:0007669"/>
    <property type="project" value="UniProtKB-SubCell"/>
</dbReference>
<dbReference type="InterPro" id="IPR001147">
    <property type="entry name" value="Ribosomal_eL21"/>
</dbReference>
<dbReference type="FunFam" id="2.30.30.70:FF:000001">
    <property type="entry name" value="60S ribosomal protein L21"/>
    <property type="match status" value="1"/>
</dbReference>
<dbReference type="FunFam" id="6.10.250.3260:FF:000001">
    <property type="entry name" value="60S ribosomal protein L21"/>
    <property type="match status" value="1"/>
</dbReference>
<comment type="similarity">
    <text evidence="2">Belongs to the eukaryotic ribosomal protein eL21 family.</text>
</comment>
<dbReference type="InterPro" id="IPR036948">
    <property type="entry name" value="Ribosomal_eL21_sf"/>
</dbReference>
<protein>
    <submittedName>
        <fullName evidence="7">Ribosomal protein L21e-domain-containing protein</fullName>
    </submittedName>
</protein>
<dbReference type="GO" id="GO:0005840">
    <property type="term" value="C:ribosome"/>
    <property type="evidence" value="ECO:0007669"/>
    <property type="project" value="UniProtKB-KW"/>
</dbReference>
<dbReference type="SUPFAM" id="SSF50104">
    <property type="entry name" value="Translation proteins SH3-like domain"/>
    <property type="match status" value="1"/>
</dbReference>
<comment type="caution">
    <text evidence="7">The sequence shown here is derived from an EMBL/GenBank/DDBJ whole genome shotgun (WGS) entry which is preliminary data.</text>
</comment>
<dbReference type="AlphaFoldDB" id="A0A835ZEU5"/>
<dbReference type="Gene3D" id="6.10.250.3260">
    <property type="match status" value="1"/>
</dbReference>
<evidence type="ECO:0000256" key="2">
    <source>
        <dbReference type="ARBA" id="ARBA00008427"/>
    </source>
</evidence>
<evidence type="ECO:0000256" key="5">
    <source>
        <dbReference type="ARBA" id="ARBA00022980"/>
    </source>
</evidence>
<evidence type="ECO:0000256" key="1">
    <source>
        <dbReference type="ARBA" id="ARBA00004229"/>
    </source>
</evidence>
<dbReference type="InterPro" id="IPR008991">
    <property type="entry name" value="Translation_prot_SH3-like_sf"/>
</dbReference>
<evidence type="ECO:0000313" key="8">
    <source>
        <dbReference type="Proteomes" id="UP000664859"/>
    </source>
</evidence>
<dbReference type="OrthoDB" id="1539250at2759"/>
<keyword evidence="4" id="KW-0934">Plastid</keyword>
<dbReference type="Pfam" id="PF01157">
    <property type="entry name" value="Ribosomal_L21e"/>
    <property type="match status" value="1"/>
</dbReference>
<evidence type="ECO:0000313" key="7">
    <source>
        <dbReference type="EMBL" id="KAG5192405.1"/>
    </source>
</evidence>